<dbReference type="PANTHER" id="PTHR40072:SF1">
    <property type="entry name" value="MOLYBDOPTERIN-GUANINE DINUCLEOTIDE BIOSYNTHESIS ADAPTER PROTEIN"/>
    <property type="match status" value="1"/>
</dbReference>
<dbReference type="GO" id="GO:0005525">
    <property type="term" value="F:GTP binding"/>
    <property type="evidence" value="ECO:0007669"/>
    <property type="project" value="InterPro"/>
</dbReference>
<protein>
    <submittedName>
        <fullName evidence="2">Putative Molybdopterin-guanine dinucleotide biosynthesis protein MobB</fullName>
    </submittedName>
</protein>
<dbReference type="EMBL" id="CABM01000047">
    <property type="protein sequence ID" value="CBH97720.1"/>
    <property type="molecule type" value="Genomic_DNA"/>
</dbReference>
<dbReference type="Gene3D" id="3.40.50.300">
    <property type="entry name" value="P-loop containing nucleotide triphosphate hydrolases"/>
    <property type="match status" value="1"/>
</dbReference>
<dbReference type="InterPro" id="IPR027417">
    <property type="entry name" value="P-loop_NTPase"/>
</dbReference>
<proteinExistence type="predicted"/>
<comment type="caution">
    <text evidence="2">The sequence shown here is derived from an EMBL/GenBank/DDBJ whole genome shotgun (WGS) entry which is preliminary data.</text>
</comment>
<name>E6PS14_9ZZZZ</name>
<dbReference type="AlphaFoldDB" id="E6PS14"/>
<feature type="domain" description="Molybdopterin-guanine dinucleotide biosynthesis protein B (MobB)" evidence="1">
    <location>
        <begin position="13"/>
        <end position="145"/>
    </location>
</feature>
<accession>E6PS14</accession>
<dbReference type="InterPro" id="IPR052539">
    <property type="entry name" value="MGD_biosynthesis_adapter"/>
</dbReference>
<evidence type="ECO:0000259" key="1">
    <source>
        <dbReference type="Pfam" id="PF03205"/>
    </source>
</evidence>
<dbReference type="GO" id="GO:0006777">
    <property type="term" value="P:Mo-molybdopterin cofactor biosynthetic process"/>
    <property type="evidence" value="ECO:0007669"/>
    <property type="project" value="InterPro"/>
</dbReference>
<dbReference type="SUPFAM" id="SSF52540">
    <property type="entry name" value="P-loop containing nucleoside triphosphate hydrolases"/>
    <property type="match status" value="1"/>
</dbReference>
<dbReference type="Pfam" id="PF03205">
    <property type="entry name" value="MobB"/>
    <property type="match status" value="1"/>
</dbReference>
<gene>
    <name evidence="2" type="ORF">CARN2_3195</name>
</gene>
<sequence>MSELPQEKRPLHVVGFAGYSGSGKTTLVEQLVGHLRRAGLVASVIKHAHHNFDIDHPGKDSWRHRKAGAHEVLVASTYLVALQRESAKPVEHTVDELLPMLHKVDWVLVEGFKHAPIPKIEVWRQSAGKPVCYPDDAHILAIATDDLHSLPQPTTATILDINQPAAVAQWLLDNHLLFRRSDASS</sequence>
<dbReference type="InterPro" id="IPR004435">
    <property type="entry name" value="MobB_dom"/>
</dbReference>
<reference evidence="2" key="1">
    <citation type="submission" date="2009-10" db="EMBL/GenBank/DDBJ databases">
        <title>Diversity of trophic interactions inside an arsenic-rich microbial ecosystem.</title>
        <authorList>
            <person name="Bertin P.N."/>
            <person name="Heinrich-Salmeron A."/>
            <person name="Pelletier E."/>
            <person name="Goulhen-Chollet F."/>
            <person name="Arsene-Ploetze F."/>
            <person name="Gallien S."/>
            <person name="Calteau A."/>
            <person name="Vallenet D."/>
            <person name="Casiot C."/>
            <person name="Chane-Woon-Ming B."/>
            <person name="Giloteaux L."/>
            <person name="Barakat M."/>
            <person name="Bonnefoy V."/>
            <person name="Bruneel O."/>
            <person name="Chandler M."/>
            <person name="Cleiss J."/>
            <person name="Duran R."/>
            <person name="Elbaz-Poulichet F."/>
            <person name="Fonknechten N."/>
            <person name="Lauga B."/>
            <person name="Mornico D."/>
            <person name="Ortet P."/>
            <person name="Schaeffer C."/>
            <person name="Siguier P."/>
            <person name="Alexander Thil Smith A."/>
            <person name="Van Dorsselaer A."/>
            <person name="Weissenbach J."/>
            <person name="Medigue C."/>
            <person name="Le Paslier D."/>
        </authorList>
    </citation>
    <scope>NUCLEOTIDE SEQUENCE</scope>
</reference>
<dbReference type="CDD" id="cd03116">
    <property type="entry name" value="MobB"/>
    <property type="match status" value="1"/>
</dbReference>
<organism evidence="2">
    <name type="scientific">mine drainage metagenome</name>
    <dbReference type="NCBI Taxonomy" id="410659"/>
    <lineage>
        <taxon>unclassified sequences</taxon>
        <taxon>metagenomes</taxon>
        <taxon>ecological metagenomes</taxon>
    </lineage>
</organism>
<dbReference type="NCBIfam" id="TIGR00176">
    <property type="entry name" value="mobB"/>
    <property type="match status" value="1"/>
</dbReference>
<dbReference type="PANTHER" id="PTHR40072">
    <property type="entry name" value="MOLYBDOPTERIN-GUANINE DINUCLEOTIDE BIOSYNTHESIS ADAPTER PROTEIN-RELATED"/>
    <property type="match status" value="1"/>
</dbReference>
<evidence type="ECO:0000313" key="2">
    <source>
        <dbReference type="EMBL" id="CBH97720.1"/>
    </source>
</evidence>